<dbReference type="PANTHER" id="PTHR42743:SF11">
    <property type="entry name" value="AMINODEOXYCHORISMATE LYASE"/>
    <property type="match status" value="1"/>
</dbReference>
<dbReference type="EC" id="2.6.1.42" evidence="6"/>
<dbReference type="InterPro" id="IPR050571">
    <property type="entry name" value="Class-IV_PLP-Dep_Aminotrnsfr"/>
</dbReference>
<accession>A0A4Q9G5G4</accession>
<comment type="pathway">
    <text evidence="3">Amino-acid biosynthesis; L-valine biosynthesis; L-valine from pyruvate: step 4/4.</text>
</comment>
<dbReference type="OrthoDB" id="9809239at2"/>
<organism evidence="12 13">
    <name type="scientific">Paracoccus subflavus</name>
    <dbReference type="NCBI Taxonomy" id="2528244"/>
    <lineage>
        <taxon>Bacteria</taxon>
        <taxon>Pseudomonadati</taxon>
        <taxon>Pseudomonadota</taxon>
        <taxon>Alphaproteobacteria</taxon>
        <taxon>Rhodobacterales</taxon>
        <taxon>Paracoccaceae</taxon>
        <taxon>Paracoccus</taxon>
    </lineage>
</organism>
<evidence type="ECO:0000256" key="9">
    <source>
        <dbReference type="ARBA" id="ARBA00048212"/>
    </source>
</evidence>
<dbReference type="EMBL" id="SISK01000001">
    <property type="protein sequence ID" value="TBN43987.1"/>
    <property type="molecule type" value="Genomic_DNA"/>
</dbReference>
<dbReference type="InterPro" id="IPR001544">
    <property type="entry name" value="Aminotrans_IV"/>
</dbReference>
<evidence type="ECO:0000256" key="4">
    <source>
        <dbReference type="ARBA" id="ARBA00005072"/>
    </source>
</evidence>
<keyword evidence="8" id="KW-0100">Branched-chain amino acid biosynthesis</keyword>
<reference evidence="12 13" key="1">
    <citation type="submission" date="2019-02" db="EMBL/GenBank/DDBJ databases">
        <title>Paracoccus subflavus sp. nov., isolated from marine sediment of the Pacific Ocean.</title>
        <authorList>
            <person name="Zhang G."/>
        </authorList>
    </citation>
    <scope>NUCLEOTIDE SEQUENCE [LARGE SCALE GENOMIC DNA]</scope>
    <source>
        <strain evidence="12 13">GY0581</strain>
    </source>
</reference>
<dbReference type="NCBIfam" id="NF005729">
    <property type="entry name" value="PRK07546.1-3"/>
    <property type="match status" value="1"/>
</dbReference>
<gene>
    <name evidence="12" type="ORF">EYE42_02385</name>
</gene>
<dbReference type="PANTHER" id="PTHR42743">
    <property type="entry name" value="AMINO-ACID AMINOTRANSFERASE"/>
    <property type="match status" value="1"/>
</dbReference>
<name>A0A4Q9G5G4_9RHOB</name>
<dbReference type="InterPro" id="IPR043131">
    <property type="entry name" value="BCAT-like_N"/>
</dbReference>
<evidence type="ECO:0000256" key="2">
    <source>
        <dbReference type="ARBA" id="ARBA00004824"/>
    </source>
</evidence>
<evidence type="ECO:0000256" key="3">
    <source>
        <dbReference type="ARBA" id="ARBA00004931"/>
    </source>
</evidence>
<keyword evidence="8" id="KW-0028">Amino-acid biosynthesis</keyword>
<evidence type="ECO:0000256" key="11">
    <source>
        <dbReference type="ARBA" id="ARBA00049229"/>
    </source>
</evidence>
<dbReference type="Gene3D" id="3.20.10.10">
    <property type="entry name" value="D-amino Acid Aminotransferase, subunit A, domain 2"/>
    <property type="match status" value="1"/>
</dbReference>
<evidence type="ECO:0000256" key="6">
    <source>
        <dbReference type="ARBA" id="ARBA00013053"/>
    </source>
</evidence>
<evidence type="ECO:0000313" key="13">
    <source>
        <dbReference type="Proteomes" id="UP000293520"/>
    </source>
</evidence>
<dbReference type="Gene3D" id="3.30.470.10">
    <property type="match status" value="1"/>
</dbReference>
<keyword evidence="13" id="KW-1185">Reference proteome</keyword>
<comment type="caution">
    <text evidence="12">The sequence shown here is derived from an EMBL/GenBank/DDBJ whole genome shotgun (WGS) entry which is preliminary data.</text>
</comment>
<dbReference type="Pfam" id="PF01063">
    <property type="entry name" value="Aminotran_4"/>
    <property type="match status" value="1"/>
</dbReference>
<sequence>MGGGDMQGRIPGPVPEGLTVFETMRVEPDGRVVLWPLHRDRLQRGCAAVGFPLEGRQVQAALDSLPRGQVSRARLSVDATGTVLLRCQPLPPNPGFWQVAMASLRIDSADPWLRIKTSHRRVYDRARAALPAGIDEAILLNERGEVCEGTITSLFLQRGDRLLTPPLTCGLLPGVLRQSLIQSGQAEEALLSPVDLKKGKLFMGNALRRLIRARLV</sequence>
<dbReference type="AlphaFoldDB" id="A0A4Q9G5G4"/>
<dbReference type="Proteomes" id="UP000293520">
    <property type="component" value="Unassembled WGS sequence"/>
</dbReference>
<evidence type="ECO:0000256" key="1">
    <source>
        <dbReference type="ARBA" id="ARBA00003109"/>
    </source>
</evidence>
<dbReference type="InterPro" id="IPR036038">
    <property type="entry name" value="Aminotransferase-like"/>
</dbReference>
<comment type="pathway">
    <text evidence="4">Amino-acid biosynthesis; L-leucine biosynthesis; L-leucine from 3-methyl-2-oxobutanoate: step 4/4.</text>
</comment>
<comment type="catalytic activity">
    <reaction evidence="10">
        <text>L-isoleucine + 2-oxoglutarate = (S)-3-methyl-2-oxopentanoate + L-glutamate</text>
        <dbReference type="Rhea" id="RHEA:24801"/>
        <dbReference type="ChEBI" id="CHEBI:16810"/>
        <dbReference type="ChEBI" id="CHEBI:29985"/>
        <dbReference type="ChEBI" id="CHEBI:35146"/>
        <dbReference type="ChEBI" id="CHEBI:58045"/>
        <dbReference type="EC" id="2.6.1.42"/>
    </reaction>
</comment>
<comment type="similarity">
    <text evidence="5">Belongs to the class-IV pyridoxal-phosphate-dependent aminotransferase family.</text>
</comment>
<comment type="pathway">
    <text evidence="2">Amino-acid biosynthesis; L-isoleucine biosynthesis; L-isoleucine from 2-oxobutanoate: step 4/4.</text>
</comment>
<comment type="catalytic activity">
    <reaction evidence="11">
        <text>L-leucine + 2-oxoglutarate = 4-methyl-2-oxopentanoate + L-glutamate</text>
        <dbReference type="Rhea" id="RHEA:18321"/>
        <dbReference type="ChEBI" id="CHEBI:16810"/>
        <dbReference type="ChEBI" id="CHEBI:17865"/>
        <dbReference type="ChEBI" id="CHEBI:29985"/>
        <dbReference type="ChEBI" id="CHEBI:57427"/>
        <dbReference type="EC" id="2.6.1.42"/>
    </reaction>
</comment>
<protein>
    <recommendedName>
        <fullName evidence="7">Probable branched-chain-amino-acid aminotransferase</fullName>
        <ecNumber evidence="6">2.6.1.42</ecNumber>
    </recommendedName>
</protein>
<comment type="catalytic activity">
    <reaction evidence="9">
        <text>L-valine + 2-oxoglutarate = 3-methyl-2-oxobutanoate + L-glutamate</text>
        <dbReference type="Rhea" id="RHEA:24813"/>
        <dbReference type="ChEBI" id="CHEBI:11851"/>
        <dbReference type="ChEBI" id="CHEBI:16810"/>
        <dbReference type="ChEBI" id="CHEBI:29985"/>
        <dbReference type="ChEBI" id="CHEBI:57762"/>
        <dbReference type="EC" id="2.6.1.42"/>
    </reaction>
</comment>
<dbReference type="InterPro" id="IPR043132">
    <property type="entry name" value="BCAT-like_C"/>
</dbReference>
<evidence type="ECO:0000256" key="8">
    <source>
        <dbReference type="ARBA" id="ARBA00023304"/>
    </source>
</evidence>
<dbReference type="GO" id="GO:0004084">
    <property type="term" value="F:branched-chain-amino-acid transaminase activity"/>
    <property type="evidence" value="ECO:0007669"/>
    <property type="project" value="UniProtKB-EC"/>
</dbReference>
<comment type="function">
    <text evidence="1">Acts on leucine, isoleucine and valine.</text>
</comment>
<evidence type="ECO:0000256" key="7">
    <source>
        <dbReference type="ARBA" id="ARBA00014472"/>
    </source>
</evidence>
<proteinExistence type="inferred from homology"/>
<dbReference type="GO" id="GO:0009082">
    <property type="term" value="P:branched-chain amino acid biosynthetic process"/>
    <property type="evidence" value="ECO:0007669"/>
    <property type="project" value="UniProtKB-KW"/>
</dbReference>
<evidence type="ECO:0000256" key="10">
    <source>
        <dbReference type="ARBA" id="ARBA00048798"/>
    </source>
</evidence>
<dbReference type="SUPFAM" id="SSF56752">
    <property type="entry name" value="D-aminoacid aminotransferase-like PLP-dependent enzymes"/>
    <property type="match status" value="1"/>
</dbReference>
<evidence type="ECO:0000313" key="12">
    <source>
        <dbReference type="EMBL" id="TBN43987.1"/>
    </source>
</evidence>
<evidence type="ECO:0000256" key="5">
    <source>
        <dbReference type="ARBA" id="ARBA00009320"/>
    </source>
</evidence>